<feature type="region of interest" description="Disordered" evidence="1">
    <location>
        <begin position="211"/>
        <end position="231"/>
    </location>
</feature>
<evidence type="ECO:0000256" key="1">
    <source>
        <dbReference type="SAM" id="MobiDB-lite"/>
    </source>
</evidence>
<accession>A0A518AI51</accession>
<dbReference type="PROSITE" id="PS51257">
    <property type="entry name" value="PROKAR_LIPOPROTEIN"/>
    <property type="match status" value="1"/>
</dbReference>
<evidence type="ECO:0000313" key="3">
    <source>
        <dbReference type="EMBL" id="QDU54402.1"/>
    </source>
</evidence>
<organism evidence="3 4">
    <name type="scientific">Aeoliella mucimassa</name>
    <dbReference type="NCBI Taxonomy" id="2527972"/>
    <lineage>
        <taxon>Bacteria</taxon>
        <taxon>Pseudomonadati</taxon>
        <taxon>Planctomycetota</taxon>
        <taxon>Planctomycetia</taxon>
        <taxon>Pirellulales</taxon>
        <taxon>Lacipirellulaceae</taxon>
        <taxon>Aeoliella</taxon>
    </lineage>
</organism>
<keyword evidence="4" id="KW-1185">Reference proteome</keyword>
<feature type="chain" id="PRO_5022051022" description="Lipoprotein" evidence="2">
    <location>
        <begin position="20"/>
        <end position="277"/>
    </location>
</feature>
<dbReference type="RefSeq" id="WP_145245385.1">
    <property type="nucleotide sequence ID" value="NZ_CP036278.1"/>
</dbReference>
<protein>
    <recommendedName>
        <fullName evidence="5">Lipoprotein</fullName>
    </recommendedName>
</protein>
<sequence precursor="true">MRVSFVTLSTISLGILLLAGCQGLPSNEPAWIATEPVMVAPNGPVIVSPTPTMAQPAGVPGFPEPMANAPTVFAGPTPNSGTAIAPQLGLPASETVSSALPNPMKVPVNNHDYAWDQVVDVVADYFPIAYEQRVHIDQQLWTEGRVETPYQVGATLFEPHRKDSVGSFNKWQSTLQTIRRRAVVRVVPEPDGYLIDLQVVRELEDLPQPERATAGAASLRNDSSLPSAARAPVSRTKWSSVWIPLGRDTPLEQKMLAEIRDRLADVPRGTMSVTPTQ</sequence>
<dbReference type="OrthoDB" id="289390at2"/>
<evidence type="ECO:0000256" key="2">
    <source>
        <dbReference type="SAM" id="SignalP"/>
    </source>
</evidence>
<keyword evidence="2" id="KW-0732">Signal</keyword>
<evidence type="ECO:0000313" key="4">
    <source>
        <dbReference type="Proteomes" id="UP000315750"/>
    </source>
</evidence>
<feature type="signal peptide" evidence="2">
    <location>
        <begin position="1"/>
        <end position="19"/>
    </location>
</feature>
<dbReference type="AlphaFoldDB" id="A0A518AI51"/>
<dbReference type="Proteomes" id="UP000315750">
    <property type="component" value="Chromosome"/>
</dbReference>
<name>A0A518AI51_9BACT</name>
<dbReference type="KEGG" id="amuc:Pan181_05830"/>
<dbReference type="EMBL" id="CP036278">
    <property type="protein sequence ID" value="QDU54402.1"/>
    <property type="molecule type" value="Genomic_DNA"/>
</dbReference>
<proteinExistence type="predicted"/>
<reference evidence="3 4" key="1">
    <citation type="submission" date="2019-02" db="EMBL/GenBank/DDBJ databases">
        <title>Deep-cultivation of Planctomycetes and their phenomic and genomic characterization uncovers novel biology.</title>
        <authorList>
            <person name="Wiegand S."/>
            <person name="Jogler M."/>
            <person name="Boedeker C."/>
            <person name="Pinto D."/>
            <person name="Vollmers J."/>
            <person name="Rivas-Marin E."/>
            <person name="Kohn T."/>
            <person name="Peeters S.H."/>
            <person name="Heuer A."/>
            <person name="Rast P."/>
            <person name="Oberbeckmann S."/>
            <person name="Bunk B."/>
            <person name="Jeske O."/>
            <person name="Meyerdierks A."/>
            <person name="Storesund J.E."/>
            <person name="Kallscheuer N."/>
            <person name="Luecker S."/>
            <person name="Lage O.M."/>
            <person name="Pohl T."/>
            <person name="Merkel B.J."/>
            <person name="Hornburger P."/>
            <person name="Mueller R.-W."/>
            <person name="Bruemmer F."/>
            <person name="Labrenz M."/>
            <person name="Spormann A.M."/>
            <person name="Op den Camp H."/>
            <person name="Overmann J."/>
            <person name="Amann R."/>
            <person name="Jetten M.S.M."/>
            <person name="Mascher T."/>
            <person name="Medema M.H."/>
            <person name="Devos D.P."/>
            <person name="Kaster A.-K."/>
            <person name="Ovreas L."/>
            <person name="Rohde M."/>
            <person name="Galperin M.Y."/>
            <person name="Jogler C."/>
        </authorList>
    </citation>
    <scope>NUCLEOTIDE SEQUENCE [LARGE SCALE GENOMIC DNA]</scope>
    <source>
        <strain evidence="3 4">Pan181</strain>
    </source>
</reference>
<evidence type="ECO:0008006" key="5">
    <source>
        <dbReference type="Google" id="ProtNLM"/>
    </source>
</evidence>
<gene>
    <name evidence="3" type="ORF">Pan181_05830</name>
</gene>